<reference evidence="2" key="1">
    <citation type="journal article" date="2013" name="Nat. Genet.">
        <title>The Capsella rubella genome and the genomic consequences of rapid mating system evolution.</title>
        <authorList>
            <person name="Slotte T."/>
            <person name="Hazzouri K.M."/>
            <person name="Agren J.A."/>
            <person name="Koenig D."/>
            <person name="Maumus F."/>
            <person name="Guo Y.L."/>
            <person name="Steige K."/>
            <person name="Platts A.E."/>
            <person name="Escobar J.S."/>
            <person name="Newman L.K."/>
            <person name="Wang W."/>
            <person name="Mandakova T."/>
            <person name="Vello E."/>
            <person name="Smith L.M."/>
            <person name="Henz S.R."/>
            <person name="Steffen J."/>
            <person name="Takuno S."/>
            <person name="Brandvain Y."/>
            <person name="Coop G."/>
            <person name="Andolfatto P."/>
            <person name="Hu T.T."/>
            <person name="Blanchette M."/>
            <person name="Clark R.M."/>
            <person name="Quesneville H."/>
            <person name="Nordborg M."/>
            <person name="Gaut B.S."/>
            <person name="Lysak M.A."/>
            <person name="Jenkins J."/>
            <person name="Grimwood J."/>
            <person name="Chapman J."/>
            <person name="Prochnik S."/>
            <person name="Shu S."/>
            <person name="Rokhsar D."/>
            <person name="Schmutz J."/>
            <person name="Weigel D."/>
            <person name="Wright S.I."/>
        </authorList>
    </citation>
    <scope>NUCLEOTIDE SEQUENCE [LARGE SCALE GENOMIC DNA]</scope>
    <source>
        <strain evidence="2">cv. Monte Gargano</strain>
    </source>
</reference>
<accession>R0HVK6</accession>
<organism evidence="1 2">
    <name type="scientific">Capsella rubella</name>
    <dbReference type="NCBI Taxonomy" id="81985"/>
    <lineage>
        <taxon>Eukaryota</taxon>
        <taxon>Viridiplantae</taxon>
        <taxon>Streptophyta</taxon>
        <taxon>Embryophyta</taxon>
        <taxon>Tracheophyta</taxon>
        <taxon>Spermatophyta</taxon>
        <taxon>Magnoliopsida</taxon>
        <taxon>eudicotyledons</taxon>
        <taxon>Gunneridae</taxon>
        <taxon>Pentapetalae</taxon>
        <taxon>rosids</taxon>
        <taxon>malvids</taxon>
        <taxon>Brassicales</taxon>
        <taxon>Brassicaceae</taxon>
        <taxon>Camelineae</taxon>
        <taxon>Capsella</taxon>
    </lineage>
</organism>
<gene>
    <name evidence="1" type="ORF">CARUB_v10024303mg</name>
</gene>
<protein>
    <submittedName>
        <fullName evidence="1">Uncharacterized protein</fullName>
    </submittedName>
</protein>
<proteinExistence type="predicted"/>
<evidence type="ECO:0000313" key="1">
    <source>
        <dbReference type="EMBL" id="EOA28118.1"/>
    </source>
</evidence>
<dbReference type="AlphaFoldDB" id="R0HVK6"/>
<dbReference type="KEGG" id="crb:17889048"/>
<evidence type="ECO:0000313" key="2">
    <source>
        <dbReference type="Proteomes" id="UP000029121"/>
    </source>
</evidence>
<name>R0HVK6_9BRAS</name>
<dbReference type="Proteomes" id="UP000029121">
    <property type="component" value="Unassembled WGS sequence"/>
</dbReference>
<keyword evidence="2" id="KW-1185">Reference proteome</keyword>
<sequence length="133" mass="15266">MWFRDDTWRWTIGGRRKKKTQLSLSLLRVSSSHAIEKVINPILRSAGFSDLRPIFRSSLTIQRRVVSTARRMSSNRIHSEEEELRVVFLTVAPPNAAAMSVQMGTHLIMYMEVVMVLHLPLMFDECVAPLVDV</sequence>
<dbReference type="EMBL" id="KB870808">
    <property type="protein sequence ID" value="EOA28118.1"/>
    <property type="molecule type" value="Genomic_DNA"/>
</dbReference>